<dbReference type="KEGG" id="orz:FNH13_17745"/>
<dbReference type="EMBL" id="CP041616">
    <property type="protein sequence ID" value="QDO90495.1"/>
    <property type="molecule type" value="Genomic_DNA"/>
</dbReference>
<evidence type="ECO:0000313" key="3">
    <source>
        <dbReference type="Proteomes" id="UP000315395"/>
    </source>
</evidence>
<gene>
    <name evidence="2" type="ORF">FNH13_17745</name>
</gene>
<accession>A0A516GG45</accession>
<dbReference type="GO" id="GO:0006281">
    <property type="term" value="P:DNA repair"/>
    <property type="evidence" value="ECO:0007669"/>
    <property type="project" value="InterPro"/>
</dbReference>
<keyword evidence="3" id="KW-1185">Reference proteome</keyword>
<protein>
    <submittedName>
        <fullName evidence="2">Uncharacterized protein</fullName>
    </submittedName>
</protein>
<sequence length="221" mass="24273">MPDGPAHVLQTAPRPASWNRSTHPDQLRLRRYLDDTREVLVGRIPSQPWALHLNVAISPPQQLTHSADLDNYLLPIAGALDNGQLVSVWGTKHEGGSSTITVAPAAPTPAPDWQVWSGSTTASADTVAYKVQVREFVADAELLPPGPVALQIVFTVGPRRNWMNLWKPTIDALDPLLGRVDAHRAWHPQDGRITELGLHKVVDPELRHDVRLQIAARSIGN</sequence>
<reference evidence="2 3" key="1">
    <citation type="submission" date="2019-07" db="EMBL/GenBank/DDBJ databases">
        <title>complete genome sequencing of Ornithinimicrobium sp. H23M54.</title>
        <authorList>
            <person name="Bae J.-W."/>
            <person name="Lee S.-Y."/>
        </authorList>
    </citation>
    <scope>NUCLEOTIDE SEQUENCE [LARGE SCALE GENOMIC DNA]</scope>
    <source>
        <strain evidence="2 3">H23M54</strain>
    </source>
</reference>
<dbReference type="Proteomes" id="UP000315395">
    <property type="component" value="Chromosome"/>
</dbReference>
<dbReference type="GO" id="GO:0006310">
    <property type="term" value="P:DNA recombination"/>
    <property type="evidence" value="ECO:0007669"/>
    <property type="project" value="InterPro"/>
</dbReference>
<dbReference type="Gene3D" id="3.30.1330.70">
    <property type="entry name" value="Holliday junction resolvase RusA"/>
    <property type="match status" value="1"/>
</dbReference>
<evidence type="ECO:0000256" key="1">
    <source>
        <dbReference type="SAM" id="MobiDB-lite"/>
    </source>
</evidence>
<proteinExistence type="predicted"/>
<name>A0A516GG45_9MICO</name>
<dbReference type="InterPro" id="IPR036614">
    <property type="entry name" value="RusA-like_sf"/>
</dbReference>
<dbReference type="OrthoDB" id="4639971at2"/>
<organism evidence="2 3">
    <name type="scientific">Ornithinimicrobium ciconiae</name>
    <dbReference type="NCBI Taxonomy" id="2594265"/>
    <lineage>
        <taxon>Bacteria</taxon>
        <taxon>Bacillati</taxon>
        <taxon>Actinomycetota</taxon>
        <taxon>Actinomycetes</taxon>
        <taxon>Micrococcales</taxon>
        <taxon>Ornithinimicrobiaceae</taxon>
        <taxon>Ornithinimicrobium</taxon>
    </lineage>
</organism>
<dbReference type="AlphaFoldDB" id="A0A516GG45"/>
<dbReference type="GO" id="GO:0000287">
    <property type="term" value="F:magnesium ion binding"/>
    <property type="evidence" value="ECO:0007669"/>
    <property type="project" value="InterPro"/>
</dbReference>
<feature type="region of interest" description="Disordered" evidence="1">
    <location>
        <begin position="1"/>
        <end position="22"/>
    </location>
</feature>
<evidence type="ECO:0000313" key="2">
    <source>
        <dbReference type="EMBL" id="QDO90495.1"/>
    </source>
</evidence>